<evidence type="ECO:0000256" key="11">
    <source>
        <dbReference type="RuleBase" id="RU079119"/>
    </source>
</evidence>
<dbReference type="STRING" id="150374.A0A0M8MZC1"/>
<sequence length="407" mass="46644">MPQSSQSIHARTRWTVRIIPLFILCVFALAVYIIVVRLCIHYLYRQKRQTGVAAVFLALFFLFLVLTLAAYLRTFAAVQLDPGLVPLSQQVEAELEAAGKSRNSWCRRRDRDVEERAWSPPDTNPDSPGLEAFYSKDVFVCEADGRPKWCSECRRWKPDRAHHSSELGRCVRKMDHFCPWVGGMVSETSYNFFAQFTTYCTLFCIICVAVGAYCLRQQHLDGRSVDAWTLTVLILACVFGVFAFGMSLTSLRFILSNTTNIDQVRKTYSMTLAIRIPRTTPPSERYPTIVYPLRTRRLPAPDDLPLSARDQQAERKFAIVRAGPRENPWDLGFRDNWKSVMGDSLVDWLLPLRRSPCCNHESMESDYKYGPLVSQLRKRYGLPDIQASGSRNVDGIEMQSTRKERSQ</sequence>
<dbReference type="GO" id="GO:0016020">
    <property type="term" value="C:membrane"/>
    <property type="evidence" value="ECO:0007669"/>
    <property type="project" value="UniProtKB-SubCell"/>
</dbReference>
<evidence type="ECO:0000256" key="3">
    <source>
        <dbReference type="ARBA" id="ARBA00022692"/>
    </source>
</evidence>
<dbReference type="InterPro" id="IPR001594">
    <property type="entry name" value="Palmitoyltrfase_DHHC"/>
</dbReference>
<comment type="catalytic activity">
    <reaction evidence="10 11">
        <text>L-cysteinyl-[protein] + hexadecanoyl-CoA = S-hexadecanoyl-L-cysteinyl-[protein] + CoA</text>
        <dbReference type="Rhea" id="RHEA:36683"/>
        <dbReference type="Rhea" id="RHEA-COMP:10131"/>
        <dbReference type="Rhea" id="RHEA-COMP:11032"/>
        <dbReference type="ChEBI" id="CHEBI:29950"/>
        <dbReference type="ChEBI" id="CHEBI:57287"/>
        <dbReference type="ChEBI" id="CHEBI:57379"/>
        <dbReference type="ChEBI" id="CHEBI:74151"/>
        <dbReference type="EC" id="2.3.1.225"/>
    </reaction>
</comment>
<comment type="similarity">
    <text evidence="9">Belongs to the DHHC palmitoyltransferase family. PFA5 subfamily.</text>
</comment>
<keyword evidence="15" id="KW-1185">Reference proteome</keyword>
<evidence type="ECO:0000256" key="9">
    <source>
        <dbReference type="ARBA" id="ARBA00038298"/>
    </source>
</evidence>
<dbReference type="GO" id="GO:0005783">
    <property type="term" value="C:endoplasmic reticulum"/>
    <property type="evidence" value="ECO:0007669"/>
    <property type="project" value="TreeGrafter"/>
</dbReference>
<evidence type="ECO:0000313" key="15">
    <source>
        <dbReference type="Proteomes" id="UP000053831"/>
    </source>
</evidence>
<evidence type="ECO:0000256" key="12">
    <source>
        <dbReference type="SAM" id="MobiDB-lite"/>
    </source>
</evidence>
<dbReference type="InterPro" id="IPR039859">
    <property type="entry name" value="PFA4/ZDH16/20/ERF2-like"/>
</dbReference>
<feature type="transmembrane region" description="Helical" evidence="11">
    <location>
        <begin position="192"/>
        <end position="215"/>
    </location>
</feature>
<accession>A0A0M8MZC1</accession>
<evidence type="ECO:0000256" key="6">
    <source>
        <dbReference type="ARBA" id="ARBA00023139"/>
    </source>
</evidence>
<evidence type="ECO:0000256" key="1">
    <source>
        <dbReference type="ARBA" id="ARBA00004141"/>
    </source>
</evidence>
<reference evidence="14 15" key="1">
    <citation type="submission" date="2015-07" db="EMBL/GenBank/DDBJ databases">
        <title>The genome of the fungus Escovopsis weberi, a specialized disease agent of ant agriculture.</title>
        <authorList>
            <person name="de Man T.J."/>
            <person name="Stajich J.E."/>
            <person name="Kubicek C.P."/>
            <person name="Chenthamara K."/>
            <person name="Atanasova L."/>
            <person name="Druzhinina I.S."/>
            <person name="Birnbaum S."/>
            <person name="Barribeau S.M."/>
            <person name="Teiling C."/>
            <person name="Suen G."/>
            <person name="Currie C."/>
            <person name="Gerardo N.M."/>
        </authorList>
    </citation>
    <scope>NUCLEOTIDE SEQUENCE [LARGE SCALE GENOMIC DNA]</scope>
</reference>
<dbReference type="Proteomes" id="UP000053831">
    <property type="component" value="Unassembled WGS sequence"/>
</dbReference>
<dbReference type="GO" id="GO:0005794">
    <property type="term" value="C:Golgi apparatus"/>
    <property type="evidence" value="ECO:0007669"/>
    <property type="project" value="TreeGrafter"/>
</dbReference>
<evidence type="ECO:0000259" key="13">
    <source>
        <dbReference type="Pfam" id="PF01529"/>
    </source>
</evidence>
<dbReference type="GO" id="GO:0019706">
    <property type="term" value="F:protein-cysteine S-palmitoyltransferase activity"/>
    <property type="evidence" value="ECO:0007669"/>
    <property type="project" value="UniProtKB-EC"/>
</dbReference>
<dbReference type="Pfam" id="PF01529">
    <property type="entry name" value="DHHC"/>
    <property type="match status" value="1"/>
</dbReference>
<dbReference type="EMBL" id="LGSR01000006">
    <property type="protein sequence ID" value="KOS21868.1"/>
    <property type="molecule type" value="Genomic_DNA"/>
</dbReference>
<dbReference type="EC" id="2.3.1.225" evidence="11"/>
<evidence type="ECO:0000256" key="7">
    <source>
        <dbReference type="ARBA" id="ARBA00023288"/>
    </source>
</evidence>
<gene>
    <name evidence="14" type="ORF">ESCO_001589</name>
</gene>
<feature type="transmembrane region" description="Helical" evidence="11">
    <location>
        <begin position="18"/>
        <end position="40"/>
    </location>
</feature>
<evidence type="ECO:0000256" key="5">
    <source>
        <dbReference type="ARBA" id="ARBA00023136"/>
    </source>
</evidence>
<feature type="region of interest" description="Disordered" evidence="12">
    <location>
        <begin position="384"/>
        <end position="407"/>
    </location>
</feature>
<protein>
    <recommendedName>
        <fullName evidence="11">Palmitoyltransferase</fullName>
        <ecNumber evidence="11">2.3.1.225</ecNumber>
    </recommendedName>
</protein>
<evidence type="ECO:0000256" key="2">
    <source>
        <dbReference type="ARBA" id="ARBA00022679"/>
    </source>
</evidence>
<keyword evidence="6" id="KW-0564">Palmitate</keyword>
<name>A0A0M8MZC1_ESCWE</name>
<evidence type="ECO:0000256" key="10">
    <source>
        <dbReference type="ARBA" id="ARBA00048048"/>
    </source>
</evidence>
<evidence type="ECO:0000256" key="8">
    <source>
        <dbReference type="ARBA" id="ARBA00023315"/>
    </source>
</evidence>
<proteinExistence type="inferred from homology"/>
<feature type="domain" description="Palmitoyltransferase DHHC" evidence="13">
    <location>
        <begin position="146"/>
        <end position="266"/>
    </location>
</feature>
<keyword evidence="8 11" id="KW-0012">Acyltransferase</keyword>
<evidence type="ECO:0000256" key="4">
    <source>
        <dbReference type="ARBA" id="ARBA00022989"/>
    </source>
</evidence>
<feature type="transmembrane region" description="Helical" evidence="11">
    <location>
        <begin position="52"/>
        <end position="72"/>
    </location>
</feature>
<keyword evidence="3 11" id="KW-0812">Transmembrane</keyword>
<dbReference type="GO" id="GO:0006612">
    <property type="term" value="P:protein targeting to membrane"/>
    <property type="evidence" value="ECO:0007669"/>
    <property type="project" value="TreeGrafter"/>
</dbReference>
<keyword evidence="2 11" id="KW-0808">Transferase</keyword>
<dbReference type="PANTHER" id="PTHR22883:SF23">
    <property type="entry name" value="PALMITOYLTRANSFERASE ZDHHC6"/>
    <property type="match status" value="1"/>
</dbReference>
<organism evidence="14 15">
    <name type="scientific">Escovopsis weberi</name>
    <dbReference type="NCBI Taxonomy" id="150374"/>
    <lineage>
        <taxon>Eukaryota</taxon>
        <taxon>Fungi</taxon>
        <taxon>Dikarya</taxon>
        <taxon>Ascomycota</taxon>
        <taxon>Pezizomycotina</taxon>
        <taxon>Sordariomycetes</taxon>
        <taxon>Hypocreomycetidae</taxon>
        <taxon>Hypocreales</taxon>
        <taxon>Hypocreaceae</taxon>
        <taxon>Escovopsis</taxon>
    </lineage>
</organism>
<feature type="transmembrane region" description="Helical" evidence="11">
    <location>
        <begin position="227"/>
        <end position="255"/>
    </location>
</feature>
<keyword evidence="5 11" id="KW-0472">Membrane</keyword>
<comment type="domain">
    <text evidence="11">The DHHC domain is required for palmitoyltransferase activity.</text>
</comment>
<evidence type="ECO:0000313" key="14">
    <source>
        <dbReference type="EMBL" id="KOS21868.1"/>
    </source>
</evidence>
<dbReference type="OrthoDB" id="331948at2759"/>
<keyword evidence="7" id="KW-0449">Lipoprotein</keyword>
<keyword evidence="4 11" id="KW-1133">Transmembrane helix</keyword>
<dbReference type="AlphaFoldDB" id="A0A0M8MZC1"/>
<comment type="subcellular location">
    <subcellularLocation>
        <location evidence="1">Membrane</location>
        <topology evidence="1">Multi-pass membrane protein</topology>
    </subcellularLocation>
</comment>
<dbReference type="PANTHER" id="PTHR22883">
    <property type="entry name" value="ZINC FINGER DHHC DOMAIN CONTAINING PROTEIN"/>
    <property type="match status" value="1"/>
</dbReference>
<dbReference type="PROSITE" id="PS50216">
    <property type="entry name" value="DHHC"/>
    <property type="match status" value="1"/>
</dbReference>
<comment type="caution">
    <text evidence="14">The sequence shown here is derived from an EMBL/GenBank/DDBJ whole genome shotgun (WGS) entry which is preliminary data.</text>
</comment>